<dbReference type="Pfam" id="PF00702">
    <property type="entry name" value="Hydrolase"/>
    <property type="match status" value="1"/>
</dbReference>
<evidence type="ECO:0000256" key="2">
    <source>
        <dbReference type="SAM" id="Phobius"/>
    </source>
</evidence>
<keyword evidence="2" id="KW-0472">Membrane</keyword>
<proteinExistence type="predicted"/>
<dbReference type="PRINTS" id="PR00119">
    <property type="entry name" value="CATATPASE"/>
</dbReference>
<dbReference type="InterPro" id="IPR023214">
    <property type="entry name" value="HAD_sf"/>
</dbReference>
<dbReference type="NCBIfam" id="TIGR01494">
    <property type="entry name" value="ATPase_P-type"/>
    <property type="match status" value="1"/>
</dbReference>
<dbReference type="GO" id="GO:0055070">
    <property type="term" value="P:copper ion homeostasis"/>
    <property type="evidence" value="ECO:0007669"/>
    <property type="project" value="TreeGrafter"/>
</dbReference>
<feature type="transmembrane region" description="Helical" evidence="2">
    <location>
        <begin position="131"/>
        <end position="149"/>
    </location>
</feature>
<dbReference type="GO" id="GO:0016020">
    <property type="term" value="C:membrane"/>
    <property type="evidence" value="ECO:0007669"/>
    <property type="project" value="InterPro"/>
</dbReference>
<dbReference type="PANTHER" id="PTHR43520">
    <property type="entry name" value="ATP7, ISOFORM B"/>
    <property type="match status" value="1"/>
</dbReference>
<reference evidence="3" key="2">
    <citation type="journal article" date="2014" name="ISME J.">
        <title>Microbial stratification in low pH oxic and suboxic macroscopic growths along an acid mine drainage.</title>
        <authorList>
            <person name="Mendez-Garcia C."/>
            <person name="Mesa V."/>
            <person name="Sprenger R.R."/>
            <person name="Richter M."/>
            <person name="Diez M.S."/>
            <person name="Solano J."/>
            <person name="Bargiela R."/>
            <person name="Golyshina O.V."/>
            <person name="Manteca A."/>
            <person name="Ramos J.L."/>
            <person name="Gallego J.R."/>
            <person name="Llorente I."/>
            <person name="Martins Dos Santos V.A."/>
            <person name="Jensen O.N."/>
            <person name="Pelaez A.I."/>
            <person name="Sanchez J."/>
            <person name="Ferrer M."/>
        </authorList>
    </citation>
    <scope>NUCLEOTIDE SEQUENCE</scope>
</reference>
<dbReference type="PRINTS" id="PR00120">
    <property type="entry name" value="HATPASE"/>
</dbReference>
<dbReference type="InterPro" id="IPR001757">
    <property type="entry name" value="P_typ_ATPase"/>
</dbReference>
<keyword evidence="2" id="KW-1133">Transmembrane helix</keyword>
<dbReference type="GO" id="GO:0005507">
    <property type="term" value="F:copper ion binding"/>
    <property type="evidence" value="ECO:0007669"/>
    <property type="project" value="TreeGrafter"/>
</dbReference>
<name>T1CAM4_9ZZZZ</name>
<gene>
    <name evidence="3" type="ORF">B1B_00330</name>
</gene>
<dbReference type="GO" id="GO:0005524">
    <property type="term" value="F:ATP binding"/>
    <property type="evidence" value="ECO:0007669"/>
    <property type="project" value="InterPro"/>
</dbReference>
<dbReference type="AlphaFoldDB" id="T1CAM4"/>
<dbReference type="GO" id="GO:0043682">
    <property type="term" value="F:P-type divalent copper transporter activity"/>
    <property type="evidence" value="ECO:0007669"/>
    <property type="project" value="TreeGrafter"/>
</dbReference>
<feature type="non-terminal residue" evidence="3">
    <location>
        <position position="1"/>
    </location>
</feature>
<dbReference type="Gene3D" id="3.40.50.1000">
    <property type="entry name" value="HAD superfamily/HAD-like"/>
    <property type="match status" value="1"/>
</dbReference>
<reference evidence="3" key="1">
    <citation type="submission" date="2013-08" db="EMBL/GenBank/DDBJ databases">
        <authorList>
            <person name="Mendez C."/>
            <person name="Richter M."/>
            <person name="Ferrer M."/>
            <person name="Sanchez J."/>
        </authorList>
    </citation>
    <scope>NUCLEOTIDE SEQUENCE</scope>
</reference>
<dbReference type="GO" id="GO:0016887">
    <property type="term" value="F:ATP hydrolysis activity"/>
    <property type="evidence" value="ECO:0007669"/>
    <property type="project" value="InterPro"/>
</dbReference>
<dbReference type="PANTHER" id="PTHR43520:SF8">
    <property type="entry name" value="P-TYPE CU(+) TRANSPORTER"/>
    <property type="match status" value="1"/>
</dbReference>
<accession>T1CAM4</accession>
<keyword evidence="2" id="KW-0812">Transmembrane</keyword>
<comment type="caution">
    <text evidence="3">The sequence shown here is derived from an EMBL/GenBank/DDBJ whole genome shotgun (WGS) entry which is preliminary data.</text>
</comment>
<dbReference type="InterPro" id="IPR036412">
    <property type="entry name" value="HAD-like_sf"/>
</dbReference>
<evidence type="ECO:0000256" key="1">
    <source>
        <dbReference type="ARBA" id="ARBA00022967"/>
    </source>
</evidence>
<dbReference type="SUPFAM" id="SSF56784">
    <property type="entry name" value="HAD-like"/>
    <property type="match status" value="1"/>
</dbReference>
<sequence>VMITGDNLQVAQAIAIEASIDKVIAEVYPQDKAAEVEKLQQQGHAVAFVGDGINDAPALVQADLGIAIGTGTDVAIESADITLMSGDLAGIVVAVQLSKRTYRTIIENLWWAFGYNTLMIPLAAFGILPPIAAAAAMAISSVSVVANSLRLNRFKPETLSTPETEPRPETVHTNSLNMQDHGVVDILSGIITV</sequence>
<organism evidence="3">
    <name type="scientific">mine drainage metagenome</name>
    <dbReference type="NCBI Taxonomy" id="410659"/>
    <lineage>
        <taxon>unclassified sequences</taxon>
        <taxon>metagenomes</taxon>
        <taxon>ecological metagenomes</taxon>
    </lineage>
</organism>
<keyword evidence="1" id="KW-1278">Translocase</keyword>
<dbReference type="EMBL" id="AUZY01000253">
    <property type="protein sequence ID" value="EQD79182.1"/>
    <property type="molecule type" value="Genomic_DNA"/>
</dbReference>
<protein>
    <submittedName>
        <fullName evidence="3">Metal cation transporting P-type ATPase ctpV</fullName>
    </submittedName>
</protein>
<evidence type="ECO:0000313" key="3">
    <source>
        <dbReference type="EMBL" id="EQD79182.1"/>
    </source>
</evidence>